<gene>
    <name evidence="1" type="ORF">ULVI_07375</name>
</gene>
<name>A0A167JCR2_9FLAO</name>
<protein>
    <submittedName>
        <fullName evidence="1">Uncharacterized protein</fullName>
    </submittedName>
</protein>
<dbReference type="AlphaFoldDB" id="A0A167JCR2"/>
<proteinExistence type="predicted"/>
<comment type="caution">
    <text evidence="1">The sequence shown here is derived from an EMBL/GenBank/DDBJ whole genome shotgun (WGS) entry which is preliminary data.</text>
</comment>
<organism evidence="1 2">
    <name type="scientific">Cochleicola gelatinilyticus</name>
    <dbReference type="NCBI Taxonomy" id="1763537"/>
    <lineage>
        <taxon>Bacteria</taxon>
        <taxon>Pseudomonadati</taxon>
        <taxon>Bacteroidota</taxon>
        <taxon>Flavobacteriia</taxon>
        <taxon>Flavobacteriales</taxon>
        <taxon>Flavobacteriaceae</taxon>
        <taxon>Cochleicola</taxon>
    </lineage>
</organism>
<reference evidence="1 2" key="1">
    <citation type="submission" date="2016-02" db="EMBL/GenBank/DDBJ databases">
        <title>Ulvibacter sp. LPB0005, isolated from Thais luteostoma.</title>
        <authorList>
            <person name="Shin S.-K."/>
            <person name="Yi H."/>
        </authorList>
    </citation>
    <scope>NUCLEOTIDE SEQUENCE [LARGE SCALE GENOMIC DNA]</scope>
    <source>
        <strain evidence="1 2">LPB0005</strain>
    </source>
</reference>
<dbReference type="EMBL" id="LRXL01000026">
    <property type="protein sequence ID" value="OAB80545.1"/>
    <property type="molecule type" value="Genomic_DNA"/>
</dbReference>
<sequence>MSRTNTSIFLLFFLIFNTGISQVGIGTEDPESSLDIRAANHLGTVSASDGVLVPRVNNLTTNGNTDGQLVFLTQNISSFTKGFHYWNASSNAWTPLTGAIEPWYKAGTTDQAVLNTDNIYTMGRVGIGTSNPLGAIHITEVNGRDALFLRFIDPPLDDFDLDIYRSRGTLASPALVTTGTRLGGLRYNGLTRASTFSFGAGAEVSAEADGDFSTTSAPGRLLFQTTSAGSLNTVTRMMIKSDGKIGVNNDIPRSTFDVSGSVSKSFVNTGTNTSFALNDSHYTARITANTTTITLPNPNTCRGRIYVLIKANTTGATFTNVSVTGGATIINDVSGLPVTQINPGSRYTLQSNGTEYIVIGE</sequence>
<dbReference type="Proteomes" id="UP000077013">
    <property type="component" value="Unassembled WGS sequence"/>
</dbReference>
<keyword evidence="2" id="KW-1185">Reference proteome</keyword>
<accession>A0A167JCR2</accession>
<dbReference type="STRING" id="1763537.ULVI_07375"/>
<evidence type="ECO:0000313" key="1">
    <source>
        <dbReference type="EMBL" id="OAB80545.1"/>
    </source>
</evidence>
<evidence type="ECO:0000313" key="2">
    <source>
        <dbReference type="Proteomes" id="UP000077013"/>
    </source>
</evidence>